<evidence type="ECO:0000313" key="5">
    <source>
        <dbReference type="EMBL" id="KAF4943273.1"/>
    </source>
</evidence>
<dbReference type="PANTHER" id="PTHR11177">
    <property type="entry name" value="CHITINASE"/>
    <property type="match status" value="1"/>
</dbReference>
<dbReference type="Pfam" id="PF00704">
    <property type="entry name" value="Glyco_hydro_18"/>
    <property type="match status" value="1"/>
</dbReference>
<dbReference type="PANTHER" id="PTHR11177:SF333">
    <property type="entry name" value="CHITINASE"/>
    <property type="match status" value="1"/>
</dbReference>
<dbReference type="AlphaFoldDB" id="A0A8H4SPC2"/>
<comment type="caution">
    <text evidence="5">The sequence shown here is derived from an EMBL/GenBank/DDBJ whole genome shotgun (WGS) entry which is preliminary data.</text>
</comment>
<evidence type="ECO:0000256" key="1">
    <source>
        <dbReference type="ARBA" id="ARBA00008682"/>
    </source>
</evidence>
<keyword evidence="6" id="KW-1185">Reference proteome</keyword>
<reference evidence="5" key="1">
    <citation type="journal article" date="2020" name="BMC Genomics">
        <title>Correction to: Identification and distribution of gene clusters required for synthesis of sphingolipid metabolism inhibitors in diverse species of the filamentous fungus Fusarium.</title>
        <authorList>
            <person name="Kim H.S."/>
            <person name="Lohmar J.M."/>
            <person name="Busman M."/>
            <person name="Brown D.W."/>
            <person name="Naumann T.A."/>
            <person name="Divon H.H."/>
            <person name="Lysoe E."/>
            <person name="Uhlig S."/>
            <person name="Proctor R.H."/>
        </authorList>
    </citation>
    <scope>NUCLEOTIDE SEQUENCE</scope>
    <source>
        <strain evidence="5">NRRL 20472</strain>
    </source>
</reference>
<organism evidence="5 6">
    <name type="scientific">Fusarium sarcochroum</name>
    <dbReference type="NCBI Taxonomy" id="1208366"/>
    <lineage>
        <taxon>Eukaryota</taxon>
        <taxon>Fungi</taxon>
        <taxon>Dikarya</taxon>
        <taxon>Ascomycota</taxon>
        <taxon>Pezizomycotina</taxon>
        <taxon>Sordariomycetes</taxon>
        <taxon>Hypocreomycetidae</taxon>
        <taxon>Hypocreales</taxon>
        <taxon>Nectriaceae</taxon>
        <taxon>Fusarium</taxon>
        <taxon>Fusarium lateritium species complex</taxon>
    </lineage>
</organism>
<evidence type="ECO:0000256" key="3">
    <source>
        <dbReference type="SAM" id="SignalP"/>
    </source>
</evidence>
<dbReference type="OrthoDB" id="73875at2759"/>
<dbReference type="PROSITE" id="PS51910">
    <property type="entry name" value="GH18_2"/>
    <property type="match status" value="1"/>
</dbReference>
<accession>A0A8H4SPC2</accession>
<dbReference type="GO" id="GO:0008843">
    <property type="term" value="F:endochitinase activity"/>
    <property type="evidence" value="ECO:0007669"/>
    <property type="project" value="UniProtKB-EC"/>
</dbReference>
<dbReference type="InterPro" id="IPR011583">
    <property type="entry name" value="Chitinase_II/V-like_cat"/>
</dbReference>
<dbReference type="Proteomes" id="UP000622797">
    <property type="component" value="Unassembled WGS sequence"/>
</dbReference>
<dbReference type="EMBL" id="JABEXW010001604">
    <property type="protein sequence ID" value="KAF4943273.1"/>
    <property type="molecule type" value="Genomic_DNA"/>
</dbReference>
<dbReference type="Gene3D" id="3.10.50.10">
    <property type="match status" value="1"/>
</dbReference>
<dbReference type="SMART" id="SM00636">
    <property type="entry name" value="Glyco_18"/>
    <property type="match status" value="1"/>
</dbReference>
<dbReference type="Gene3D" id="3.20.20.80">
    <property type="entry name" value="Glycosidases"/>
    <property type="match status" value="1"/>
</dbReference>
<dbReference type="InterPro" id="IPR050314">
    <property type="entry name" value="Glycosyl_Hydrlase_18"/>
</dbReference>
<comment type="similarity">
    <text evidence="1">Belongs to the glycosyl hydrolase 18 family. Chitinase class V subfamily.</text>
</comment>
<dbReference type="InterPro" id="IPR001223">
    <property type="entry name" value="Glyco_hydro18_cat"/>
</dbReference>
<dbReference type="EC" id="3.2.1.14" evidence="2"/>
<dbReference type="InterPro" id="IPR017853">
    <property type="entry name" value="GH"/>
</dbReference>
<dbReference type="GO" id="GO:0008061">
    <property type="term" value="F:chitin binding"/>
    <property type="evidence" value="ECO:0007669"/>
    <property type="project" value="InterPro"/>
</dbReference>
<dbReference type="InterPro" id="IPR029070">
    <property type="entry name" value="Chitinase_insertion_sf"/>
</dbReference>
<feature type="signal peptide" evidence="3">
    <location>
        <begin position="1"/>
        <end position="18"/>
    </location>
</feature>
<evidence type="ECO:0000313" key="6">
    <source>
        <dbReference type="Proteomes" id="UP000622797"/>
    </source>
</evidence>
<evidence type="ECO:0000256" key="2">
    <source>
        <dbReference type="ARBA" id="ARBA00012729"/>
    </source>
</evidence>
<reference evidence="5" key="2">
    <citation type="submission" date="2020-05" db="EMBL/GenBank/DDBJ databases">
        <authorList>
            <person name="Kim H.-S."/>
            <person name="Proctor R.H."/>
            <person name="Brown D.W."/>
        </authorList>
    </citation>
    <scope>NUCLEOTIDE SEQUENCE</scope>
    <source>
        <strain evidence="5">NRRL 20472</strain>
    </source>
</reference>
<feature type="domain" description="GH18" evidence="4">
    <location>
        <begin position="51"/>
        <end position="415"/>
    </location>
</feature>
<name>A0A8H4SPC2_9HYPO</name>
<proteinExistence type="inferred from homology"/>
<protein>
    <recommendedName>
        <fullName evidence="2">chitinase</fullName>
        <ecNumber evidence="2">3.2.1.14</ecNumber>
    </recommendedName>
</protein>
<evidence type="ECO:0000259" key="4">
    <source>
        <dbReference type="PROSITE" id="PS51910"/>
    </source>
</evidence>
<dbReference type="SUPFAM" id="SSF51445">
    <property type="entry name" value="(Trans)glycosidases"/>
    <property type="match status" value="1"/>
</dbReference>
<sequence>MHLRIWFLGLLLCLYVAADDTAPRSSISYSGTNSPLTEIRRPSCSKDKGFTRVVGHFAGYARKRPGRQGFWPETIRTGLYTHINFAFATIDPFTSTVQVDRKADKNIQDRLMALKKKDSDLKIYLSLSGWIKNGSGSTTTFFSDLEDSIPRQRLFMTSLMSFMSIYGFDGLDLDWQYPKGMGRKRDADFADFPKFMAALERTVDTGDKGLSMTLPPSYWNFRNFDINQLASDAKSVEFFNMMPYDVHDAFDENGSTENTLNAHTNLTEIELGLDRLWRHDIDPEQINMGLSFHGRTFTAADKSCMKPGCKFNGPGRAGRSSREKGLLNYSEIDGLMPKDNIRLESNPQLEYHKKEAVKLVTYNDQWVAFDDAETLRQKSEYAQSHCLGGLMVWTIDHDTRDGVYNMALVKATNRKTMSWWMDEEGDLEALETKDMIQYPQCRWTNCKESCPRGWIHVSRLGADTGIKSGKMMSDETGCGGDGVHQFCCPPGEKLPTCGWYGFNDGECSQNSCPEHMVEIGSNQMHCSEKQNYQSACCTTNVNSMNVYSTCEWGTYPDCDSQEGCPKADGDESKNILMARSSTGSGGGRCDSTKNGLQQRKYCCHASDSQSGLRDCQWFGDIGPSPRNAPKGFRKTGCPSDRLRVAMDMSTDETSMGGLAMCCKASYGYKEGVDENMLDAFKAALEAWVKKPDCPKATPDGHEDLLQAIVANSSLSIGAEIKDTKASARTL</sequence>
<dbReference type="GO" id="GO:0005975">
    <property type="term" value="P:carbohydrate metabolic process"/>
    <property type="evidence" value="ECO:0007669"/>
    <property type="project" value="InterPro"/>
</dbReference>
<keyword evidence="3" id="KW-0732">Signal</keyword>
<feature type="chain" id="PRO_5034047147" description="chitinase" evidence="3">
    <location>
        <begin position="19"/>
        <end position="730"/>
    </location>
</feature>
<gene>
    <name evidence="5" type="ORF">FSARC_14968</name>
</gene>
<dbReference type="SUPFAM" id="SSF54556">
    <property type="entry name" value="Chitinase insertion domain"/>
    <property type="match status" value="1"/>
</dbReference>